<dbReference type="GeneID" id="13286810"/>
<feature type="transmembrane region" description="Helical" evidence="1">
    <location>
        <begin position="99"/>
        <end position="121"/>
    </location>
</feature>
<dbReference type="RefSeq" id="XP_003845651.1">
    <property type="nucleotide sequence ID" value="XM_003845603.1"/>
</dbReference>
<reference evidence="3" key="1">
    <citation type="journal article" date="2011" name="Nat. Commun.">
        <title>Effector diversification within compartments of the Leptosphaeria maculans genome affected by Repeat-Induced Point mutations.</title>
        <authorList>
            <person name="Rouxel T."/>
            <person name="Grandaubert J."/>
            <person name="Hane J.K."/>
            <person name="Hoede C."/>
            <person name="van de Wouw A.P."/>
            <person name="Couloux A."/>
            <person name="Dominguez V."/>
            <person name="Anthouard V."/>
            <person name="Bally P."/>
            <person name="Bourras S."/>
            <person name="Cozijnsen A.J."/>
            <person name="Ciuffetti L.M."/>
            <person name="Degrave A."/>
            <person name="Dilmaghani A."/>
            <person name="Duret L."/>
            <person name="Fudal I."/>
            <person name="Goodwin S.B."/>
            <person name="Gout L."/>
            <person name="Glaser N."/>
            <person name="Linglin J."/>
            <person name="Kema G.H.J."/>
            <person name="Lapalu N."/>
            <person name="Lawrence C.B."/>
            <person name="May K."/>
            <person name="Meyer M."/>
            <person name="Ollivier B."/>
            <person name="Poulain J."/>
            <person name="Schoch C.L."/>
            <person name="Simon A."/>
            <person name="Spatafora J.W."/>
            <person name="Stachowiak A."/>
            <person name="Turgeon B.G."/>
            <person name="Tyler B.M."/>
            <person name="Vincent D."/>
            <person name="Weissenbach J."/>
            <person name="Amselem J."/>
            <person name="Quesneville H."/>
            <person name="Oliver R.P."/>
            <person name="Wincker P."/>
            <person name="Balesdent M.-H."/>
            <person name="Howlett B.J."/>
        </authorList>
    </citation>
    <scope>NUCLEOTIDE SEQUENCE [LARGE SCALE GENOMIC DNA]</scope>
    <source>
        <strain evidence="3">JN3 / isolate v23.1.3 / race Av1-4-5-6-7-8</strain>
    </source>
</reference>
<dbReference type="AlphaFoldDB" id="E5ACH0"/>
<feature type="transmembrane region" description="Helical" evidence="1">
    <location>
        <begin position="256"/>
        <end position="273"/>
    </location>
</feature>
<dbReference type="VEuPathDB" id="FungiDB:LEMA_P009590.1"/>
<feature type="transmembrane region" description="Helical" evidence="1">
    <location>
        <begin position="133"/>
        <end position="156"/>
    </location>
</feature>
<dbReference type="EMBL" id="FP929139">
    <property type="protein sequence ID" value="CBY02172.1"/>
    <property type="molecule type" value="Genomic_DNA"/>
</dbReference>
<feature type="transmembrane region" description="Helical" evidence="1">
    <location>
        <begin position="29"/>
        <end position="49"/>
    </location>
</feature>
<proteinExistence type="predicted"/>
<feature type="transmembrane region" description="Helical" evidence="1">
    <location>
        <begin position="185"/>
        <end position="204"/>
    </location>
</feature>
<keyword evidence="1" id="KW-0812">Transmembrane</keyword>
<dbReference type="OMA" id="MMFRIIC"/>
<evidence type="ECO:0000256" key="1">
    <source>
        <dbReference type="SAM" id="Phobius"/>
    </source>
</evidence>
<accession>E5ACH0</accession>
<name>E5ACH0_LEPMJ</name>
<dbReference type="Proteomes" id="UP000002668">
    <property type="component" value="Genome"/>
</dbReference>
<gene>
    <name evidence="2" type="ORF">LEMA_P009590.1</name>
</gene>
<feature type="transmembrane region" description="Helical" evidence="1">
    <location>
        <begin position="61"/>
        <end position="79"/>
    </location>
</feature>
<keyword evidence="1" id="KW-0472">Membrane</keyword>
<protein>
    <submittedName>
        <fullName evidence="2">Uncharacterized protein</fullName>
    </submittedName>
</protein>
<sequence length="310" mass="33708">MAPRRGGSSSSSSYSSSCPGAFETTDSRVYLACIVIFFVVYLGIALSLSGARKKAGTGKRLIGAPYIVALLFMLIAYALDIASTVLVECETLAGSSYYSIAIAMTVFYYLAYWTLLFVVVYMLNTTLRDHTIVIIKIVLLAIVGIVFAITAAHIGVSSWNLWAVTDAGYWSNARLIIRSAKELRVAWSVLYLLAVLAAGVLALMSSRQYGSKLLIWVSAVIFSMALWSIIAIVFAASNLTDGYPTMTFETSAALTYVQSFFQALSFILIMCIAKRGTWSKPTIPAANTTPYTQNHHAYAHAAGPQQPSYK</sequence>
<dbReference type="InParanoid" id="E5ACH0"/>
<keyword evidence="3" id="KW-1185">Reference proteome</keyword>
<keyword evidence="1" id="KW-1133">Transmembrane helix</keyword>
<evidence type="ECO:0000313" key="2">
    <source>
        <dbReference type="EMBL" id="CBY02172.1"/>
    </source>
</evidence>
<evidence type="ECO:0000313" key="3">
    <source>
        <dbReference type="Proteomes" id="UP000002668"/>
    </source>
</evidence>
<dbReference type="eggNOG" id="ENOG502SY61">
    <property type="taxonomic scope" value="Eukaryota"/>
</dbReference>
<dbReference type="OrthoDB" id="3783050at2759"/>
<feature type="transmembrane region" description="Helical" evidence="1">
    <location>
        <begin position="213"/>
        <end position="236"/>
    </location>
</feature>
<organism evidence="2 3">
    <name type="scientific">Leptosphaeria maculans (strain JN3 / isolate v23.1.3 / race Av1-4-5-6-7-8)</name>
    <name type="common">Blackleg fungus</name>
    <name type="synonym">Phoma lingam</name>
    <dbReference type="NCBI Taxonomy" id="985895"/>
    <lineage>
        <taxon>Eukaryota</taxon>
        <taxon>Fungi</taxon>
        <taxon>Dikarya</taxon>
        <taxon>Ascomycota</taxon>
        <taxon>Pezizomycotina</taxon>
        <taxon>Dothideomycetes</taxon>
        <taxon>Pleosporomycetidae</taxon>
        <taxon>Pleosporales</taxon>
        <taxon>Pleosporineae</taxon>
        <taxon>Leptosphaeriaceae</taxon>
        <taxon>Plenodomus</taxon>
        <taxon>Plenodomus lingam/Leptosphaeria maculans species complex</taxon>
    </lineage>
</organism>
<dbReference type="HOGENOM" id="CLU_078579_0_0_1"/>